<keyword evidence="2" id="KW-1185">Reference proteome</keyword>
<dbReference type="RefSeq" id="WP_150574560.1">
    <property type="nucleotide sequence ID" value="NZ_CABPSN010000001.1"/>
</dbReference>
<evidence type="ECO:0000313" key="1">
    <source>
        <dbReference type="EMBL" id="VVD74744.1"/>
    </source>
</evidence>
<evidence type="ECO:0000313" key="2">
    <source>
        <dbReference type="Proteomes" id="UP000366819"/>
    </source>
</evidence>
<proteinExistence type="predicted"/>
<dbReference type="AlphaFoldDB" id="A0A5E4SJV4"/>
<accession>A0A5E4SJV4</accession>
<dbReference type="Proteomes" id="UP000366819">
    <property type="component" value="Unassembled WGS sequence"/>
</dbReference>
<organism evidence="1 2">
    <name type="scientific">Pandoraea aquatica</name>
    <dbReference type="NCBI Taxonomy" id="2508290"/>
    <lineage>
        <taxon>Bacteria</taxon>
        <taxon>Pseudomonadati</taxon>
        <taxon>Pseudomonadota</taxon>
        <taxon>Betaproteobacteria</taxon>
        <taxon>Burkholderiales</taxon>
        <taxon>Burkholderiaceae</taxon>
        <taxon>Pandoraea</taxon>
    </lineage>
</organism>
<sequence length="116" mass="13023">MKNVILDCMDKGEWYTRPAIVDLSDGSKRLVMRLIDELVAEGLLVKRSGLRADEFSLALTSPKTLIGAVSTVEAPQFVSQAPRLSIAGAAYRPKWKRLRAYDSYALSHQRLCEELR</sequence>
<protein>
    <submittedName>
        <fullName evidence="1">Uncharacterized protein</fullName>
    </submittedName>
</protein>
<dbReference type="EMBL" id="CABPSN010000001">
    <property type="protein sequence ID" value="VVD74744.1"/>
    <property type="molecule type" value="Genomic_DNA"/>
</dbReference>
<gene>
    <name evidence="1" type="ORF">PAQ31011_00807</name>
</gene>
<dbReference type="OrthoDB" id="8942751at2"/>
<name>A0A5E4SJV4_9BURK</name>
<reference evidence="1 2" key="1">
    <citation type="submission" date="2019-08" db="EMBL/GenBank/DDBJ databases">
        <authorList>
            <person name="Peeters C."/>
        </authorList>
    </citation>
    <scope>NUCLEOTIDE SEQUENCE [LARGE SCALE GENOMIC DNA]</scope>
    <source>
        <strain evidence="1 2">LMG 31011</strain>
    </source>
</reference>